<keyword evidence="2" id="KW-1185">Reference proteome</keyword>
<protein>
    <submittedName>
        <fullName evidence="1">Uncharacterized protein</fullName>
    </submittedName>
</protein>
<dbReference type="AlphaFoldDB" id="A0A7J7XUT1"/>
<reference evidence="1 2" key="1">
    <citation type="journal article" date="2020" name="Nature">
        <title>Six reference-quality genomes reveal evolution of bat adaptations.</title>
        <authorList>
            <person name="Jebb D."/>
            <person name="Huang Z."/>
            <person name="Pippel M."/>
            <person name="Hughes G.M."/>
            <person name="Lavrichenko K."/>
            <person name="Devanna P."/>
            <person name="Winkler S."/>
            <person name="Jermiin L.S."/>
            <person name="Skirmuntt E.C."/>
            <person name="Katzourakis A."/>
            <person name="Burkitt-Gray L."/>
            <person name="Ray D.A."/>
            <person name="Sullivan K.A.M."/>
            <person name="Roscito J.G."/>
            <person name="Kirilenko B.M."/>
            <person name="Davalos L.M."/>
            <person name="Corthals A.P."/>
            <person name="Power M.L."/>
            <person name="Jones G."/>
            <person name="Ransome R.D."/>
            <person name="Dechmann D.K.N."/>
            <person name="Locatelli A.G."/>
            <person name="Puechmaille S.J."/>
            <person name="Fedrigo O."/>
            <person name="Jarvis E.D."/>
            <person name="Hiller M."/>
            <person name="Vernes S.C."/>
            <person name="Myers E.W."/>
            <person name="Teeling E.C."/>
        </authorList>
    </citation>
    <scope>NUCLEOTIDE SEQUENCE [LARGE SCALE GENOMIC DNA]</scope>
    <source>
        <strain evidence="1">MPipKuh1</strain>
        <tissue evidence="1">Flight muscle</tissue>
    </source>
</reference>
<dbReference type="EMBL" id="JACAGB010000007">
    <property type="protein sequence ID" value="KAF6353451.1"/>
    <property type="molecule type" value="Genomic_DNA"/>
</dbReference>
<organism evidence="1 2">
    <name type="scientific">Pipistrellus kuhlii</name>
    <name type="common">Kuhl's pipistrelle</name>
    <dbReference type="NCBI Taxonomy" id="59472"/>
    <lineage>
        <taxon>Eukaryota</taxon>
        <taxon>Metazoa</taxon>
        <taxon>Chordata</taxon>
        <taxon>Craniata</taxon>
        <taxon>Vertebrata</taxon>
        <taxon>Euteleostomi</taxon>
        <taxon>Mammalia</taxon>
        <taxon>Eutheria</taxon>
        <taxon>Laurasiatheria</taxon>
        <taxon>Chiroptera</taxon>
        <taxon>Yangochiroptera</taxon>
        <taxon>Vespertilionidae</taxon>
        <taxon>Pipistrellus</taxon>
    </lineage>
</organism>
<sequence>MAETLASQLSSTRKHGDTNHMMFSRYRMLLLKSLFACLLSLTKLRGTPPCHQGQRGEESNQVSSSESGKSVNVAFSRLRSSINMRIFFFFSFCRGRLCCRSFSSEKWEASRGNGDKNVSAGPRQATALLFHWAFTAGASALLSAIYQHPTADSRGLPQRRYEAAGTERRAPGASRSWVRTVLAPQCRSGTTNCPQFGLGLS</sequence>
<name>A0A7J7XUT1_PIPKU</name>
<gene>
    <name evidence="1" type="ORF">mPipKuh1_010417</name>
</gene>
<dbReference type="Proteomes" id="UP000558488">
    <property type="component" value="Unassembled WGS sequence"/>
</dbReference>
<evidence type="ECO:0000313" key="2">
    <source>
        <dbReference type="Proteomes" id="UP000558488"/>
    </source>
</evidence>
<evidence type="ECO:0000313" key="1">
    <source>
        <dbReference type="EMBL" id="KAF6353451.1"/>
    </source>
</evidence>
<comment type="caution">
    <text evidence="1">The sequence shown here is derived from an EMBL/GenBank/DDBJ whole genome shotgun (WGS) entry which is preliminary data.</text>
</comment>
<accession>A0A7J7XUT1</accession>
<proteinExistence type="predicted"/>